<keyword evidence="5" id="KW-0670">Pyruvate</keyword>
<evidence type="ECO:0000259" key="4">
    <source>
        <dbReference type="PROSITE" id="PS50949"/>
    </source>
</evidence>
<dbReference type="InterPro" id="IPR008920">
    <property type="entry name" value="TF_FadR/GntR_C"/>
</dbReference>
<evidence type="ECO:0000313" key="5">
    <source>
        <dbReference type="EMBL" id="CUS03315.2"/>
    </source>
</evidence>
<sequence length="273" mass="29847">MEPDNFSSNLRRRTLAEQMADALTEAILAGHWAAGQALPTEPELAAQFAVSRAVVRDATRMLVARGLVDAQHGRGVFVTGSPLAAFGDALLLALRRAGATVWDVERFEQMVLPEVMAEAARRATDEEVAEIRRAAETYHATFAEVTGQSWDRGELTPAERERVMAAFRDLYGAFFAATHNALWALLAEPLLRLRAPRSWQTGGMTAAEFIAHERRLIDARVEAITARDPARAREVGRSLVVLPPEAEAAMRATPVGDVASIPLPLSAQVRRTF</sequence>
<dbReference type="RefSeq" id="WP_157912961.1">
    <property type="nucleotide sequence ID" value="NZ_LN890655.1"/>
</dbReference>
<organism evidence="5 6">
    <name type="scientific">Candidatus Promineifilum breve</name>
    <dbReference type="NCBI Taxonomy" id="1806508"/>
    <lineage>
        <taxon>Bacteria</taxon>
        <taxon>Bacillati</taxon>
        <taxon>Chloroflexota</taxon>
        <taxon>Ardenticatenia</taxon>
        <taxon>Candidatus Promineifilales</taxon>
        <taxon>Candidatus Promineifilaceae</taxon>
        <taxon>Candidatus Promineifilum</taxon>
    </lineage>
</organism>
<evidence type="ECO:0000256" key="3">
    <source>
        <dbReference type="ARBA" id="ARBA00023163"/>
    </source>
</evidence>
<keyword evidence="2" id="KW-0238">DNA-binding</keyword>
<proteinExistence type="predicted"/>
<dbReference type="SMART" id="SM00345">
    <property type="entry name" value="HTH_GNTR"/>
    <property type="match status" value="1"/>
</dbReference>
<evidence type="ECO:0000313" key="6">
    <source>
        <dbReference type="Proteomes" id="UP000215027"/>
    </source>
</evidence>
<name>A0A160T3T5_9CHLR</name>
<gene>
    <name evidence="5" type="ORF">CFX0092_A1437</name>
</gene>
<dbReference type="Pfam" id="PF00392">
    <property type="entry name" value="GntR"/>
    <property type="match status" value="1"/>
</dbReference>
<dbReference type="SUPFAM" id="SSF46785">
    <property type="entry name" value="Winged helix' DNA-binding domain"/>
    <property type="match status" value="1"/>
</dbReference>
<dbReference type="KEGG" id="pbf:CFX0092_A1437"/>
<dbReference type="PRINTS" id="PR00035">
    <property type="entry name" value="HTHGNTR"/>
</dbReference>
<dbReference type="EMBL" id="LN890655">
    <property type="protein sequence ID" value="CUS03315.2"/>
    <property type="molecule type" value="Genomic_DNA"/>
</dbReference>
<dbReference type="PROSITE" id="PS50949">
    <property type="entry name" value="HTH_GNTR"/>
    <property type="match status" value="1"/>
</dbReference>
<dbReference type="Proteomes" id="UP000215027">
    <property type="component" value="Chromosome I"/>
</dbReference>
<feature type="domain" description="HTH gntR-type" evidence="4">
    <location>
        <begin position="13"/>
        <end position="81"/>
    </location>
</feature>
<dbReference type="PANTHER" id="PTHR43537:SF5">
    <property type="entry name" value="UXU OPERON TRANSCRIPTIONAL REGULATOR"/>
    <property type="match status" value="1"/>
</dbReference>
<dbReference type="InterPro" id="IPR036390">
    <property type="entry name" value="WH_DNA-bd_sf"/>
</dbReference>
<keyword evidence="6" id="KW-1185">Reference proteome</keyword>
<dbReference type="Gene3D" id="1.20.120.530">
    <property type="entry name" value="GntR ligand-binding domain-like"/>
    <property type="match status" value="1"/>
</dbReference>
<dbReference type="PANTHER" id="PTHR43537">
    <property type="entry name" value="TRANSCRIPTIONAL REGULATOR, GNTR FAMILY"/>
    <property type="match status" value="1"/>
</dbReference>
<dbReference type="CDD" id="cd07377">
    <property type="entry name" value="WHTH_GntR"/>
    <property type="match status" value="1"/>
</dbReference>
<dbReference type="InterPro" id="IPR036388">
    <property type="entry name" value="WH-like_DNA-bd_sf"/>
</dbReference>
<dbReference type="GO" id="GO:0003700">
    <property type="term" value="F:DNA-binding transcription factor activity"/>
    <property type="evidence" value="ECO:0007669"/>
    <property type="project" value="InterPro"/>
</dbReference>
<reference evidence="5" key="1">
    <citation type="submission" date="2016-01" db="EMBL/GenBank/DDBJ databases">
        <authorList>
            <person name="Mcilroy J.S."/>
            <person name="Karst M S."/>
            <person name="Albertsen M."/>
        </authorList>
    </citation>
    <scope>NUCLEOTIDE SEQUENCE</scope>
    <source>
        <strain evidence="5">Cfx-K</strain>
    </source>
</reference>
<evidence type="ECO:0000256" key="2">
    <source>
        <dbReference type="ARBA" id="ARBA00023125"/>
    </source>
</evidence>
<keyword evidence="1" id="KW-0805">Transcription regulation</keyword>
<dbReference type="InterPro" id="IPR000524">
    <property type="entry name" value="Tscrpt_reg_HTH_GntR"/>
</dbReference>
<dbReference type="AlphaFoldDB" id="A0A160T3T5"/>
<accession>A0A160T3T5</accession>
<dbReference type="Gene3D" id="1.10.10.10">
    <property type="entry name" value="Winged helix-like DNA-binding domain superfamily/Winged helix DNA-binding domain"/>
    <property type="match status" value="1"/>
</dbReference>
<keyword evidence="3" id="KW-0804">Transcription</keyword>
<dbReference type="GO" id="GO:0003677">
    <property type="term" value="F:DNA binding"/>
    <property type="evidence" value="ECO:0007669"/>
    <property type="project" value="UniProtKB-KW"/>
</dbReference>
<evidence type="ECO:0000256" key="1">
    <source>
        <dbReference type="ARBA" id="ARBA00023015"/>
    </source>
</evidence>
<dbReference type="OrthoDB" id="369138at2"/>
<protein>
    <submittedName>
        <fullName evidence="5">Pyruvate dehydrogenase complex repressor</fullName>
    </submittedName>
</protein>